<dbReference type="RefSeq" id="WP_136064162.1">
    <property type="nucleotide sequence ID" value="NZ_CAAHFH010000002.1"/>
</dbReference>
<dbReference type="Proteomes" id="UP000346198">
    <property type="component" value="Unassembled WGS sequence"/>
</dbReference>
<dbReference type="AlphaFoldDB" id="A0A6C2URA2"/>
<organism evidence="1 2">
    <name type="scientific">Pontiella sulfatireligans</name>
    <dbReference type="NCBI Taxonomy" id="2750658"/>
    <lineage>
        <taxon>Bacteria</taxon>
        <taxon>Pseudomonadati</taxon>
        <taxon>Kiritimatiellota</taxon>
        <taxon>Kiritimatiellia</taxon>
        <taxon>Kiritimatiellales</taxon>
        <taxon>Pontiellaceae</taxon>
        <taxon>Pontiella</taxon>
    </lineage>
</organism>
<proteinExistence type="predicted"/>
<name>A0A6C2URA2_9BACT</name>
<dbReference type="EMBL" id="CAAHFH010000002">
    <property type="protein sequence ID" value="VGO22649.1"/>
    <property type="molecule type" value="Genomic_DNA"/>
</dbReference>
<evidence type="ECO:0008006" key="3">
    <source>
        <dbReference type="Google" id="ProtNLM"/>
    </source>
</evidence>
<gene>
    <name evidence="1" type="ORF">SCARR_04744</name>
</gene>
<evidence type="ECO:0000313" key="2">
    <source>
        <dbReference type="Proteomes" id="UP000346198"/>
    </source>
</evidence>
<evidence type="ECO:0000313" key="1">
    <source>
        <dbReference type="EMBL" id="VGO22649.1"/>
    </source>
</evidence>
<accession>A0A6C2URA2</accession>
<sequence length="76" mass="8495">MLCDLTALEEFSHPAKAHFRAVMDLCNENGVAKIIRIIPDPLNNFGLTLMAHIHYDSHIPVLTCKTLQEASKHLSV</sequence>
<reference evidence="1 2" key="1">
    <citation type="submission" date="2019-04" db="EMBL/GenBank/DDBJ databases">
        <authorList>
            <person name="Van Vliet M D."/>
        </authorList>
    </citation>
    <scope>NUCLEOTIDE SEQUENCE [LARGE SCALE GENOMIC DNA]</scope>
    <source>
        <strain evidence="1 2">F21</strain>
    </source>
</reference>
<protein>
    <recommendedName>
        <fullName evidence="3">STAS domain-containing protein</fullName>
    </recommendedName>
</protein>
<keyword evidence="2" id="KW-1185">Reference proteome</keyword>